<reference evidence="14" key="1">
    <citation type="submission" date="2022-11" db="UniProtKB">
        <authorList>
            <consortium name="WormBaseParasite"/>
        </authorList>
    </citation>
    <scope>IDENTIFICATION</scope>
</reference>
<evidence type="ECO:0000313" key="14">
    <source>
        <dbReference type="WBParaSite" id="ACRNAN_scaffold3889.g26715.t1"/>
    </source>
</evidence>
<keyword evidence="5 12" id="KW-0812">Transmembrane</keyword>
<proteinExistence type="inferred from homology"/>
<evidence type="ECO:0000256" key="4">
    <source>
        <dbReference type="ARBA" id="ARBA00022475"/>
    </source>
</evidence>
<keyword evidence="6 12" id="KW-1133">Transmembrane helix</keyword>
<evidence type="ECO:0000256" key="7">
    <source>
        <dbReference type="ARBA" id="ARBA00023053"/>
    </source>
</evidence>
<keyword evidence="13" id="KW-1185">Reference proteome</keyword>
<dbReference type="AlphaFoldDB" id="A0A914DU06"/>
<dbReference type="Pfam" id="PF00474">
    <property type="entry name" value="SSF"/>
    <property type="match status" value="1"/>
</dbReference>
<dbReference type="GO" id="GO:0006814">
    <property type="term" value="P:sodium ion transport"/>
    <property type="evidence" value="ECO:0007669"/>
    <property type="project" value="UniProtKB-KW"/>
</dbReference>
<dbReference type="PANTHER" id="PTHR42985:SF2">
    <property type="entry name" value="SODIUM-DEPENDENT MULTIVITAMIN TRANSPORTER"/>
    <property type="match status" value="1"/>
</dbReference>
<organism evidence="13 14">
    <name type="scientific">Acrobeloides nanus</name>
    <dbReference type="NCBI Taxonomy" id="290746"/>
    <lineage>
        <taxon>Eukaryota</taxon>
        <taxon>Metazoa</taxon>
        <taxon>Ecdysozoa</taxon>
        <taxon>Nematoda</taxon>
        <taxon>Chromadorea</taxon>
        <taxon>Rhabditida</taxon>
        <taxon>Tylenchina</taxon>
        <taxon>Cephalobomorpha</taxon>
        <taxon>Cephaloboidea</taxon>
        <taxon>Cephalobidae</taxon>
        <taxon>Acrobeloides</taxon>
    </lineage>
</organism>
<dbReference type="Proteomes" id="UP000887540">
    <property type="component" value="Unplaced"/>
</dbReference>
<keyword evidence="8" id="KW-0406">Ion transport</keyword>
<dbReference type="PROSITE" id="PS50283">
    <property type="entry name" value="NA_SOLUT_SYMP_3"/>
    <property type="match status" value="1"/>
</dbReference>
<evidence type="ECO:0000256" key="3">
    <source>
        <dbReference type="ARBA" id="ARBA00022448"/>
    </source>
</evidence>
<evidence type="ECO:0000256" key="6">
    <source>
        <dbReference type="ARBA" id="ARBA00022989"/>
    </source>
</evidence>
<evidence type="ECO:0000256" key="11">
    <source>
        <dbReference type="RuleBase" id="RU362091"/>
    </source>
</evidence>
<keyword evidence="7" id="KW-0915">Sodium</keyword>
<evidence type="ECO:0000256" key="9">
    <source>
        <dbReference type="ARBA" id="ARBA00023136"/>
    </source>
</evidence>
<feature type="transmembrane region" description="Helical" evidence="12">
    <location>
        <begin position="66"/>
        <end position="84"/>
    </location>
</feature>
<dbReference type="InterPro" id="IPR038377">
    <property type="entry name" value="Na/Glc_symporter_sf"/>
</dbReference>
<feature type="transmembrane region" description="Helical" evidence="12">
    <location>
        <begin position="341"/>
        <end position="365"/>
    </location>
</feature>
<keyword evidence="10" id="KW-0739">Sodium transport</keyword>
<dbReference type="WBParaSite" id="ACRNAN_scaffold3889.g26715.t1">
    <property type="protein sequence ID" value="ACRNAN_scaffold3889.g26715.t1"/>
    <property type="gene ID" value="ACRNAN_scaffold3889.g26715"/>
</dbReference>
<sequence length="406" mass="45705">MYLCIGGARAGIYTSALQMTVVFATLFIIVIISYVQWGFLDIYETSKQGMRLKLNDFRLDPRVRHGFFPLIIGGCFNMFALYASNQATMQRYLSMPNLKQAQKVLLLNFPLNIFMITMYVILGMVMYYSFVGCHPSLLSKDQLLPYFLETKLGWITGLEGIFLAAIYSSGLGVLTASYNALTAVTLEDLIKNVLRTKSGKQKFLTKSFYSKTITYLPLFFALLTASLAVAIKYLETMILQVAFSIFGSAGGIIFGVFCVGLFCPWIKSSFAVICGEVAALISCIVLVSGTFIFYIQPKNLPLESTCLSNTSILYEWSDQYNRVEANSNSIWSNYSQISYQYYAFVGVIINLVVANVMQLFINLLGHKNDNNVDPKLICHFMRPYLCSSFEENVKQHVEMPLIENNS</sequence>
<evidence type="ECO:0000256" key="10">
    <source>
        <dbReference type="ARBA" id="ARBA00023201"/>
    </source>
</evidence>
<keyword evidence="4" id="KW-1003">Cell membrane</keyword>
<feature type="transmembrane region" description="Helical" evidence="12">
    <location>
        <begin position="270"/>
        <end position="295"/>
    </location>
</feature>
<dbReference type="PANTHER" id="PTHR42985">
    <property type="entry name" value="SODIUM-COUPLED MONOCARBOXYLATE TRANSPORTER"/>
    <property type="match status" value="1"/>
</dbReference>
<feature type="transmembrane region" description="Helical" evidence="12">
    <location>
        <begin position="161"/>
        <end position="187"/>
    </location>
</feature>
<comment type="similarity">
    <text evidence="2 11">Belongs to the sodium:solute symporter (SSF) (TC 2.A.21) family.</text>
</comment>
<evidence type="ECO:0000256" key="2">
    <source>
        <dbReference type="ARBA" id="ARBA00006434"/>
    </source>
</evidence>
<dbReference type="InterPro" id="IPR001734">
    <property type="entry name" value="Na/solute_symporter"/>
</dbReference>
<protein>
    <submittedName>
        <fullName evidence="14">Sodium-coupled monocarboxylate transporter 1</fullName>
    </submittedName>
</protein>
<keyword evidence="9 12" id="KW-0472">Membrane</keyword>
<name>A0A914DU06_9BILA</name>
<feature type="transmembrane region" description="Helical" evidence="12">
    <location>
        <begin position="12"/>
        <end position="37"/>
    </location>
</feature>
<keyword evidence="3" id="KW-0813">Transport</keyword>
<dbReference type="Gene3D" id="1.20.1730.10">
    <property type="entry name" value="Sodium/glucose cotransporter"/>
    <property type="match status" value="1"/>
</dbReference>
<dbReference type="InterPro" id="IPR051163">
    <property type="entry name" value="Sodium:Solute_Symporter_SSF"/>
</dbReference>
<dbReference type="GO" id="GO:0015293">
    <property type="term" value="F:symporter activity"/>
    <property type="evidence" value="ECO:0007669"/>
    <property type="project" value="TreeGrafter"/>
</dbReference>
<accession>A0A914DU06</accession>
<feature type="transmembrane region" description="Helical" evidence="12">
    <location>
        <begin position="237"/>
        <end position="263"/>
    </location>
</feature>
<evidence type="ECO:0000256" key="5">
    <source>
        <dbReference type="ARBA" id="ARBA00022692"/>
    </source>
</evidence>
<evidence type="ECO:0000313" key="13">
    <source>
        <dbReference type="Proteomes" id="UP000887540"/>
    </source>
</evidence>
<feature type="transmembrane region" description="Helical" evidence="12">
    <location>
        <begin position="208"/>
        <end position="231"/>
    </location>
</feature>
<dbReference type="GO" id="GO:0005886">
    <property type="term" value="C:plasma membrane"/>
    <property type="evidence" value="ECO:0007669"/>
    <property type="project" value="UniProtKB-SubCell"/>
</dbReference>
<comment type="subcellular location">
    <subcellularLocation>
        <location evidence="1">Cell membrane</location>
        <topology evidence="1">Multi-pass membrane protein</topology>
    </subcellularLocation>
</comment>
<evidence type="ECO:0000256" key="12">
    <source>
        <dbReference type="SAM" id="Phobius"/>
    </source>
</evidence>
<feature type="transmembrane region" description="Helical" evidence="12">
    <location>
        <begin position="105"/>
        <end position="130"/>
    </location>
</feature>
<evidence type="ECO:0000256" key="8">
    <source>
        <dbReference type="ARBA" id="ARBA00023065"/>
    </source>
</evidence>
<evidence type="ECO:0000256" key="1">
    <source>
        <dbReference type="ARBA" id="ARBA00004651"/>
    </source>
</evidence>